<dbReference type="PROSITE" id="PS00678">
    <property type="entry name" value="WD_REPEATS_1"/>
    <property type="match status" value="3"/>
</dbReference>
<dbReference type="OrthoDB" id="7875889at2759"/>
<dbReference type="PROSITE" id="PS50294">
    <property type="entry name" value="WD_REPEATS_REGION"/>
    <property type="match status" value="5"/>
</dbReference>
<dbReference type="Pfam" id="PF00400">
    <property type="entry name" value="WD40"/>
    <property type="match status" value="6"/>
</dbReference>
<dbReference type="InterPro" id="IPR001680">
    <property type="entry name" value="WD40_rpt"/>
</dbReference>
<evidence type="ECO:0000256" key="1">
    <source>
        <dbReference type="ARBA" id="ARBA00007253"/>
    </source>
</evidence>
<proteinExistence type="inferred from homology"/>
<dbReference type="GO" id="GO:0045182">
    <property type="term" value="F:translation regulator activity"/>
    <property type="evidence" value="ECO:0007669"/>
    <property type="project" value="InterPro"/>
</dbReference>
<keyword evidence="6" id="KW-0675">Receptor</keyword>
<dbReference type="InterPro" id="IPR020472">
    <property type="entry name" value="WD40_PAC1"/>
</dbReference>
<keyword evidence="2" id="KW-0853">WD repeat</keyword>
<dbReference type="GO" id="GO:1990904">
    <property type="term" value="C:ribonucleoprotein complex"/>
    <property type="evidence" value="ECO:0007669"/>
    <property type="project" value="UniProtKB-KW"/>
</dbReference>
<dbReference type="Gene3D" id="2.130.10.10">
    <property type="entry name" value="YVTN repeat-like/Quinoprotein amine dehydrogenase"/>
    <property type="match status" value="1"/>
</dbReference>
<dbReference type="FunFam" id="2.130.10.10:FF:000018">
    <property type="entry name" value="Receptor for activated C kinase 1"/>
    <property type="match status" value="1"/>
</dbReference>
<dbReference type="GeneID" id="34622881"/>
<keyword evidence="4" id="KW-0689">Ribosomal protein</keyword>
<reference evidence="6 7" key="1">
    <citation type="journal article" date="2016" name="BMC Genomics">
        <title>Comparative genomics reveals Cyclospora cayetanensis possesses coccidia-like metabolism and invasion components but unique surface antigens.</title>
        <authorList>
            <person name="Liu S."/>
            <person name="Wang L."/>
            <person name="Zheng H."/>
            <person name="Xu Z."/>
            <person name="Roellig D.M."/>
            <person name="Li N."/>
            <person name="Frace M.A."/>
            <person name="Tang K."/>
            <person name="Arrowood M.J."/>
            <person name="Moss D.M."/>
            <person name="Zhang L."/>
            <person name="Feng Y."/>
            <person name="Xiao L."/>
        </authorList>
    </citation>
    <scope>NUCLEOTIDE SEQUENCE [LARGE SCALE GENOMIC DNA]</scope>
    <source>
        <strain evidence="6 7">CHN_HEN01</strain>
    </source>
</reference>
<evidence type="ECO:0000256" key="4">
    <source>
        <dbReference type="ARBA" id="ARBA00022980"/>
    </source>
</evidence>
<evidence type="ECO:0000256" key="5">
    <source>
        <dbReference type="ARBA" id="ARBA00023274"/>
    </source>
</evidence>
<sequence length="318" mass="35033">MSVSADSPLVFKGILEGHTDWVTAISTPSVKSNTIISSSRDKKIIVWNLHDCPDADGVGFARRALTGHSQCVQDVVISSDSNFALSGSWDKTLRLWDLNMGETVRTFQKHTSDVNSVAFSADNRQIVSGSRDRTVRLWNTLADCKYTIEEGQHTDWVSCVRFSPSPKEPLIVSCGWDKLVKVWSLSTCKLTTNLVGHTSVLYTVTISPDGSLCASGGKDGVAMLWDVSEGKHLYSLDASCTINSLCFSPCNYWLCAATDKSVKIWDLENKNVLDDIHPDQPVKSGIPWCTSLNWSYDGRTLFVGTTSGDIYVYEISVD</sequence>
<accession>A0A1D3CTX7</accession>
<dbReference type="InterPro" id="IPR036322">
    <property type="entry name" value="WD40_repeat_dom_sf"/>
</dbReference>
<gene>
    <name evidence="6" type="ORF">cyc_06789</name>
</gene>
<dbReference type="VEuPathDB" id="ToxoDB:cyc_06789"/>
<organism evidence="6 7">
    <name type="scientific">Cyclospora cayetanensis</name>
    <dbReference type="NCBI Taxonomy" id="88456"/>
    <lineage>
        <taxon>Eukaryota</taxon>
        <taxon>Sar</taxon>
        <taxon>Alveolata</taxon>
        <taxon>Apicomplexa</taxon>
        <taxon>Conoidasida</taxon>
        <taxon>Coccidia</taxon>
        <taxon>Eucoccidiorida</taxon>
        <taxon>Eimeriorina</taxon>
        <taxon>Eimeriidae</taxon>
        <taxon>Cyclospora</taxon>
    </lineage>
</organism>
<dbReference type="PRINTS" id="PR00320">
    <property type="entry name" value="GPROTEINBRPT"/>
</dbReference>
<dbReference type="Proteomes" id="UP000095192">
    <property type="component" value="Unassembled WGS sequence"/>
</dbReference>
<dbReference type="InterPro" id="IPR045223">
    <property type="entry name" value="RACK1-like"/>
</dbReference>
<keyword evidence="5" id="KW-0687">Ribonucleoprotein</keyword>
<dbReference type="InterPro" id="IPR015943">
    <property type="entry name" value="WD40/YVTN_repeat-like_dom_sf"/>
</dbReference>
<dbReference type="GO" id="GO:0043022">
    <property type="term" value="F:ribosome binding"/>
    <property type="evidence" value="ECO:0007669"/>
    <property type="project" value="InterPro"/>
</dbReference>
<comment type="caution">
    <text evidence="6">The sequence shown here is derived from an EMBL/GenBank/DDBJ whole genome shotgun (WGS) entry which is preliminary data.</text>
</comment>
<dbReference type="CDD" id="cd00200">
    <property type="entry name" value="WD40"/>
    <property type="match status" value="1"/>
</dbReference>
<evidence type="ECO:0000256" key="3">
    <source>
        <dbReference type="ARBA" id="ARBA00022737"/>
    </source>
</evidence>
<evidence type="ECO:0000256" key="2">
    <source>
        <dbReference type="ARBA" id="ARBA00022574"/>
    </source>
</evidence>
<name>A0A1D3CTX7_9EIME</name>
<dbReference type="GO" id="GO:0005840">
    <property type="term" value="C:ribosome"/>
    <property type="evidence" value="ECO:0007669"/>
    <property type="project" value="UniProtKB-KW"/>
</dbReference>
<keyword evidence="7" id="KW-1185">Reference proteome</keyword>
<comment type="similarity">
    <text evidence="1">Belongs to the WD repeat G protein beta family. Ribosomal protein RACK1 subfamily.</text>
</comment>
<keyword evidence="3" id="KW-0677">Repeat</keyword>
<dbReference type="SUPFAM" id="SSF50978">
    <property type="entry name" value="WD40 repeat-like"/>
    <property type="match status" value="1"/>
</dbReference>
<dbReference type="PROSITE" id="PS50082">
    <property type="entry name" value="WD_REPEATS_2"/>
    <property type="match status" value="5"/>
</dbReference>
<dbReference type="EMBL" id="JROU02001984">
    <property type="protein sequence ID" value="OEH74636.1"/>
    <property type="molecule type" value="Genomic_DNA"/>
</dbReference>
<dbReference type="InterPro" id="IPR019775">
    <property type="entry name" value="WD40_repeat_CS"/>
</dbReference>
<dbReference type="SMART" id="SM00320">
    <property type="entry name" value="WD40"/>
    <property type="match status" value="7"/>
</dbReference>
<dbReference type="VEuPathDB" id="ToxoDB:LOC34622881"/>
<evidence type="ECO:0000313" key="7">
    <source>
        <dbReference type="Proteomes" id="UP000095192"/>
    </source>
</evidence>
<evidence type="ECO:0000313" key="6">
    <source>
        <dbReference type="EMBL" id="OEH74636.1"/>
    </source>
</evidence>
<protein>
    <submittedName>
        <fullName evidence="6">Receptor for activated c rack</fullName>
    </submittedName>
</protein>
<dbReference type="PANTHER" id="PTHR19868">
    <property type="entry name" value="RECEPTOR FOR ACTIVATED PROTEIN KINASE C RACK1"/>
    <property type="match status" value="1"/>
</dbReference>
<dbReference type="AlphaFoldDB" id="A0A1D3CTX7"/>